<dbReference type="AlphaFoldDB" id="A0A6G1EDY9"/>
<name>A0A6G1EDY9_9ORYZ</name>
<accession>A0A6G1EDY9</accession>
<dbReference type="EMBL" id="SPHZ02000003">
    <property type="protein sequence ID" value="KAF0923325.1"/>
    <property type="molecule type" value="Genomic_DNA"/>
</dbReference>
<sequence length="114" mass="11810">MNARKIKEAAGSLEVGGRPAVASVAASSGLADCGGGLGAACGGQAQQRRLGDDETQRGVGGGGLSGRRRRQGVTVEETRSRGFDRARELGIRGWKRRLTDGGEGETMEVECGHK</sequence>
<organism evidence="2 3">
    <name type="scientific">Oryza meyeriana var. granulata</name>
    <dbReference type="NCBI Taxonomy" id="110450"/>
    <lineage>
        <taxon>Eukaryota</taxon>
        <taxon>Viridiplantae</taxon>
        <taxon>Streptophyta</taxon>
        <taxon>Embryophyta</taxon>
        <taxon>Tracheophyta</taxon>
        <taxon>Spermatophyta</taxon>
        <taxon>Magnoliopsida</taxon>
        <taxon>Liliopsida</taxon>
        <taxon>Poales</taxon>
        <taxon>Poaceae</taxon>
        <taxon>BOP clade</taxon>
        <taxon>Oryzoideae</taxon>
        <taxon>Oryzeae</taxon>
        <taxon>Oryzinae</taxon>
        <taxon>Oryza</taxon>
        <taxon>Oryza meyeriana</taxon>
    </lineage>
</organism>
<feature type="region of interest" description="Disordered" evidence="1">
    <location>
        <begin position="42"/>
        <end position="79"/>
    </location>
</feature>
<proteinExistence type="predicted"/>
<evidence type="ECO:0000313" key="2">
    <source>
        <dbReference type="EMBL" id="KAF0923325.1"/>
    </source>
</evidence>
<gene>
    <name evidence="2" type="ORF">E2562_005286</name>
</gene>
<dbReference type="Proteomes" id="UP000479710">
    <property type="component" value="Unassembled WGS sequence"/>
</dbReference>
<protein>
    <recommendedName>
        <fullName evidence="4">DUF834 domain-containing protein</fullName>
    </recommendedName>
</protein>
<evidence type="ECO:0008006" key="4">
    <source>
        <dbReference type="Google" id="ProtNLM"/>
    </source>
</evidence>
<evidence type="ECO:0000313" key="3">
    <source>
        <dbReference type="Proteomes" id="UP000479710"/>
    </source>
</evidence>
<keyword evidence="3" id="KW-1185">Reference proteome</keyword>
<comment type="caution">
    <text evidence="2">The sequence shown here is derived from an EMBL/GenBank/DDBJ whole genome shotgun (WGS) entry which is preliminary data.</text>
</comment>
<evidence type="ECO:0000256" key="1">
    <source>
        <dbReference type="SAM" id="MobiDB-lite"/>
    </source>
</evidence>
<reference evidence="2 3" key="1">
    <citation type="submission" date="2019-11" db="EMBL/GenBank/DDBJ databases">
        <title>Whole genome sequence of Oryza granulata.</title>
        <authorList>
            <person name="Li W."/>
        </authorList>
    </citation>
    <scope>NUCLEOTIDE SEQUENCE [LARGE SCALE GENOMIC DNA]</scope>
    <source>
        <strain evidence="3">cv. Menghai</strain>
        <tissue evidence="2">Leaf</tissue>
    </source>
</reference>